<dbReference type="AlphaFoldDB" id="A0A6J4RA17"/>
<evidence type="ECO:0000313" key="1">
    <source>
        <dbReference type="EMBL" id="CAA9468301.1"/>
    </source>
</evidence>
<dbReference type="SUPFAM" id="SSF88723">
    <property type="entry name" value="PIN domain-like"/>
    <property type="match status" value="1"/>
</dbReference>
<dbReference type="InterPro" id="IPR029060">
    <property type="entry name" value="PIN-like_dom_sf"/>
</dbReference>
<gene>
    <name evidence="1" type="ORF">AVDCRST_MAG58-3780</name>
</gene>
<proteinExistence type="predicted"/>
<reference evidence="1" key="1">
    <citation type="submission" date="2020-02" db="EMBL/GenBank/DDBJ databases">
        <authorList>
            <person name="Meier V. D."/>
        </authorList>
    </citation>
    <scope>NUCLEOTIDE SEQUENCE</scope>
    <source>
        <strain evidence="1">AVDCRST_MAG58</strain>
    </source>
</reference>
<name>A0A6J4RA17_9ACTN</name>
<sequence>MAGEFALVVSPRLLHELQSVLARERFRRYFTYEEATEYVSWLHHGAEVVRDPAEGVVRGAVEADPDDEYLVGLAGTLGGDDSYLLSVDRHLLDLPDQAVKDGEGRTLARILTPREFVREIEQEASPG</sequence>
<evidence type="ECO:0008006" key="2">
    <source>
        <dbReference type="Google" id="ProtNLM"/>
    </source>
</evidence>
<organism evidence="1">
    <name type="scientific">uncultured Rubrobacteraceae bacterium</name>
    <dbReference type="NCBI Taxonomy" id="349277"/>
    <lineage>
        <taxon>Bacteria</taxon>
        <taxon>Bacillati</taxon>
        <taxon>Actinomycetota</taxon>
        <taxon>Rubrobacteria</taxon>
        <taxon>Rubrobacterales</taxon>
        <taxon>Rubrobacteraceae</taxon>
        <taxon>environmental samples</taxon>
    </lineage>
</organism>
<accession>A0A6J4RA17</accession>
<dbReference type="EMBL" id="CADCVF010000077">
    <property type="protein sequence ID" value="CAA9468301.1"/>
    <property type="molecule type" value="Genomic_DNA"/>
</dbReference>
<protein>
    <recommendedName>
        <fullName evidence="2">PIN domain-containing protein</fullName>
    </recommendedName>
</protein>